<dbReference type="PROSITE" id="PS51409">
    <property type="entry name" value="ARGINASE_2"/>
    <property type="match status" value="1"/>
</dbReference>
<evidence type="ECO:0000313" key="6">
    <source>
        <dbReference type="Proteomes" id="UP000199017"/>
    </source>
</evidence>
<dbReference type="EMBL" id="FNDU01000004">
    <property type="protein sequence ID" value="SDI07624.1"/>
    <property type="molecule type" value="Genomic_DNA"/>
</dbReference>
<proteinExistence type="inferred from homology"/>
<keyword evidence="6" id="KW-1185">Reference proteome</keyword>
<dbReference type="STRING" id="930129.SAMN05216352_104319"/>
<dbReference type="Pfam" id="PF00491">
    <property type="entry name" value="Arginase"/>
    <property type="match status" value="1"/>
</dbReference>
<feature type="binding site" evidence="3">
    <location>
        <position position="124"/>
    </location>
    <ligand>
        <name>Mn(2+)</name>
        <dbReference type="ChEBI" id="CHEBI:29035"/>
        <label>2</label>
    </ligand>
</feature>
<evidence type="ECO:0000256" key="1">
    <source>
        <dbReference type="ARBA" id="ARBA00022723"/>
    </source>
</evidence>
<dbReference type="GO" id="GO:0008783">
    <property type="term" value="F:agmatinase activity"/>
    <property type="evidence" value="ECO:0007669"/>
    <property type="project" value="TreeGrafter"/>
</dbReference>
<evidence type="ECO:0000256" key="2">
    <source>
        <dbReference type="ARBA" id="ARBA00022801"/>
    </source>
</evidence>
<name>A0A1G8HLW4_9BACI</name>
<dbReference type="OrthoDB" id="9788689at2"/>
<gene>
    <name evidence="5" type="ORF">SAMN05216352_104319</name>
</gene>
<dbReference type="AlphaFoldDB" id="A0A1G8HLW4"/>
<dbReference type="RefSeq" id="WP_091583994.1">
    <property type="nucleotide sequence ID" value="NZ_FNDU01000004.1"/>
</dbReference>
<organism evidence="5 6">
    <name type="scientific">Alteribacillus bidgolensis</name>
    <dbReference type="NCBI Taxonomy" id="930129"/>
    <lineage>
        <taxon>Bacteria</taxon>
        <taxon>Bacillati</taxon>
        <taxon>Bacillota</taxon>
        <taxon>Bacilli</taxon>
        <taxon>Bacillales</taxon>
        <taxon>Bacillaceae</taxon>
        <taxon>Alteribacillus</taxon>
    </lineage>
</organism>
<evidence type="ECO:0000313" key="5">
    <source>
        <dbReference type="EMBL" id="SDI07624.1"/>
    </source>
</evidence>
<evidence type="ECO:0000256" key="4">
    <source>
        <dbReference type="PROSITE-ProRule" id="PRU00742"/>
    </source>
</evidence>
<dbReference type="CDD" id="cd09990">
    <property type="entry name" value="Agmatinase-like"/>
    <property type="match status" value="1"/>
</dbReference>
<sequence length="317" mass="35110">MAEEFVYGNTPCFLNGKKIHDKKELNEVDAVVYGVPWEGGVTWGNYTSCEMGPKSMRLASGRYSGFLPELDAVDVFEHIKLGDLGDIMINWNSPEETMDHITSFTRKNIWSNLSVFPIGLGGDHSITYPIIKGLVEEQGKKVGIIHLDAHYDNAKTFGDDKYARNTPFARLYELDGVRNESLIHTGIHGPRNKPESGKFANEAGAVTITVRDIRECSDIYKMADEIYQKASQDVDVVYLSICSDILDFAFNPGGPPDANGLTSYELLTLVHEFGKKGIIGMDFVEVYPETDLNQFSAHLASTIVLYALAGVVKNQQG</sequence>
<dbReference type="GO" id="GO:0033389">
    <property type="term" value="P:putrescine biosynthetic process from arginine, via agmatine"/>
    <property type="evidence" value="ECO:0007669"/>
    <property type="project" value="TreeGrafter"/>
</dbReference>
<dbReference type="InterPro" id="IPR023696">
    <property type="entry name" value="Ureohydrolase_dom_sf"/>
</dbReference>
<dbReference type="SUPFAM" id="SSF52768">
    <property type="entry name" value="Arginase/deacetylase"/>
    <property type="match status" value="1"/>
</dbReference>
<feature type="binding site" evidence="3">
    <location>
        <position position="152"/>
    </location>
    <ligand>
        <name>Mn(2+)</name>
        <dbReference type="ChEBI" id="CHEBI:29035"/>
        <label>1</label>
    </ligand>
</feature>
<feature type="binding site" evidence="3">
    <location>
        <position position="148"/>
    </location>
    <ligand>
        <name>Mn(2+)</name>
        <dbReference type="ChEBI" id="CHEBI:29035"/>
        <label>1</label>
    </ligand>
</feature>
<keyword evidence="3" id="KW-0464">Manganese</keyword>
<accession>A0A1G8HLW4</accession>
<feature type="binding site" evidence="3">
    <location>
        <position position="244"/>
    </location>
    <ligand>
        <name>Mn(2+)</name>
        <dbReference type="ChEBI" id="CHEBI:29035"/>
        <label>1</label>
    </ligand>
</feature>
<protein>
    <submittedName>
        <fullName evidence="5">Agmatinase</fullName>
    </submittedName>
</protein>
<feature type="binding site" evidence="3">
    <location>
        <position position="242"/>
    </location>
    <ligand>
        <name>Mn(2+)</name>
        <dbReference type="ChEBI" id="CHEBI:29035"/>
        <label>1</label>
    </ligand>
</feature>
<dbReference type="InterPro" id="IPR006035">
    <property type="entry name" value="Ureohydrolase"/>
</dbReference>
<dbReference type="PANTHER" id="PTHR11358:SF26">
    <property type="entry name" value="GUANIDINO ACID HYDROLASE, MITOCHONDRIAL"/>
    <property type="match status" value="1"/>
</dbReference>
<reference evidence="5 6" key="1">
    <citation type="submission" date="2016-10" db="EMBL/GenBank/DDBJ databases">
        <authorList>
            <person name="de Groot N.N."/>
        </authorList>
    </citation>
    <scope>NUCLEOTIDE SEQUENCE [LARGE SCALE GENOMIC DNA]</scope>
    <source>
        <strain evidence="6">P4B,CCM 7963,CECT 7998,DSM 25260,IBRC-M 10614,KCTC 13821</strain>
    </source>
</reference>
<dbReference type="GO" id="GO:0046872">
    <property type="term" value="F:metal ion binding"/>
    <property type="evidence" value="ECO:0007669"/>
    <property type="project" value="UniProtKB-KW"/>
</dbReference>
<comment type="cofactor">
    <cofactor evidence="3">
        <name>Mn(2+)</name>
        <dbReference type="ChEBI" id="CHEBI:29035"/>
    </cofactor>
    <text evidence="3">Binds 2 manganese ions per subunit.</text>
</comment>
<dbReference type="Gene3D" id="3.40.800.10">
    <property type="entry name" value="Ureohydrolase domain"/>
    <property type="match status" value="1"/>
</dbReference>
<dbReference type="PIRSF" id="PIRSF036979">
    <property type="entry name" value="Arginase"/>
    <property type="match status" value="1"/>
</dbReference>
<dbReference type="PANTHER" id="PTHR11358">
    <property type="entry name" value="ARGINASE/AGMATINASE"/>
    <property type="match status" value="1"/>
</dbReference>
<feature type="binding site" evidence="3">
    <location>
        <position position="150"/>
    </location>
    <ligand>
        <name>Mn(2+)</name>
        <dbReference type="ChEBI" id="CHEBI:29035"/>
        <label>1</label>
    </ligand>
</feature>
<keyword evidence="1 3" id="KW-0479">Metal-binding</keyword>
<keyword evidence="2" id="KW-0378">Hydrolase</keyword>
<dbReference type="Proteomes" id="UP000199017">
    <property type="component" value="Unassembled WGS sequence"/>
</dbReference>
<evidence type="ECO:0000256" key="3">
    <source>
        <dbReference type="PIRSR" id="PIRSR036979-1"/>
    </source>
</evidence>
<comment type="similarity">
    <text evidence="4">Belongs to the arginase family.</text>
</comment>